<organism evidence="2 3">
    <name type="scientific">Streptomyces lancefieldiae</name>
    <dbReference type="NCBI Taxonomy" id="3075520"/>
    <lineage>
        <taxon>Bacteria</taxon>
        <taxon>Bacillati</taxon>
        <taxon>Actinomycetota</taxon>
        <taxon>Actinomycetes</taxon>
        <taxon>Kitasatosporales</taxon>
        <taxon>Streptomycetaceae</taxon>
        <taxon>Streptomyces</taxon>
    </lineage>
</organism>
<dbReference type="RefSeq" id="WP_311573624.1">
    <property type="nucleotide sequence ID" value="NZ_JAVRFH010000016.1"/>
</dbReference>
<accession>A0ABU3ASV5</accession>
<dbReference type="Pfam" id="PF15585">
    <property type="entry name" value="Imm7"/>
    <property type="match status" value="1"/>
</dbReference>
<protein>
    <submittedName>
        <fullName evidence="2">Imm7 family immunity protein</fullName>
    </submittedName>
</protein>
<feature type="region of interest" description="Disordered" evidence="1">
    <location>
        <begin position="70"/>
        <end position="91"/>
    </location>
</feature>
<keyword evidence="3" id="KW-1185">Reference proteome</keyword>
<comment type="caution">
    <text evidence="2">The sequence shown here is derived from an EMBL/GenBank/DDBJ whole genome shotgun (WGS) entry which is preliminary data.</text>
</comment>
<sequence length="91" mass="10369">MFEYHGSIAVRDTAADDDDEPRLQQIVDELRLHIAQPDSPYLLDLGWIHGEPFVHLGGISPSPLVTCHRRTGGSVRRRARRRRTAGHCCRR</sequence>
<name>A0ABU3ASV5_9ACTN</name>
<dbReference type="Proteomes" id="UP001180724">
    <property type="component" value="Unassembled WGS sequence"/>
</dbReference>
<dbReference type="InterPro" id="IPR028965">
    <property type="entry name" value="Imm7"/>
</dbReference>
<evidence type="ECO:0000313" key="2">
    <source>
        <dbReference type="EMBL" id="MDT0612133.1"/>
    </source>
</evidence>
<proteinExistence type="predicted"/>
<reference evidence="2" key="1">
    <citation type="submission" date="2024-05" db="EMBL/GenBank/DDBJ databases">
        <title>30 novel species of actinomycetes from the DSMZ collection.</title>
        <authorList>
            <person name="Nouioui I."/>
        </authorList>
    </citation>
    <scope>NUCLEOTIDE SEQUENCE</scope>
    <source>
        <strain evidence="2">DSM 40712</strain>
    </source>
</reference>
<gene>
    <name evidence="2" type="ORF">RM812_18195</name>
</gene>
<evidence type="ECO:0000313" key="3">
    <source>
        <dbReference type="Proteomes" id="UP001180724"/>
    </source>
</evidence>
<evidence type="ECO:0000256" key="1">
    <source>
        <dbReference type="SAM" id="MobiDB-lite"/>
    </source>
</evidence>
<dbReference type="EMBL" id="JAVRFH010000016">
    <property type="protein sequence ID" value="MDT0612133.1"/>
    <property type="molecule type" value="Genomic_DNA"/>
</dbReference>